<organism evidence="1">
    <name type="scientific">Arundo donax</name>
    <name type="common">Giant reed</name>
    <name type="synonym">Donax arundinaceus</name>
    <dbReference type="NCBI Taxonomy" id="35708"/>
    <lineage>
        <taxon>Eukaryota</taxon>
        <taxon>Viridiplantae</taxon>
        <taxon>Streptophyta</taxon>
        <taxon>Embryophyta</taxon>
        <taxon>Tracheophyta</taxon>
        <taxon>Spermatophyta</taxon>
        <taxon>Magnoliopsida</taxon>
        <taxon>Liliopsida</taxon>
        <taxon>Poales</taxon>
        <taxon>Poaceae</taxon>
        <taxon>PACMAD clade</taxon>
        <taxon>Arundinoideae</taxon>
        <taxon>Arundineae</taxon>
        <taxon>Arundo</taxon>
    </lineage>
</organism>
<proteinExistence type="predicted"/>
<accession>A0A0A8Y6E1</accession>
<evidence type="ECO:0000313" key="1">
    <source>
        <dbReference type="EMBL" id="JAD21616.1"/>
    </source>
</evidence>
<protein>
    <submittedName>
        <fullName evidence="1">Uncharacterized protein</fullName>
    </submittedName>
</protein>
<dbReference type="EMBL" id="GBRH01276279">
    <property type="protein sequence ID" value="JAD21616.1"/>
    <property type="molecule type" value="Transcribed_RNA"/>
</dbReference>
<sequence>MCAAFRNTMGVYL</sequence>
<name>A0A0A8Y6E1_ARUDO</name>
<reference evidence="1" key="2">
    <citation type="journal article" date="2015" name="Data Brief">
        <title>Shoot transcriptome of the giant reed, Arundo donax.</title>
        <authorList>
            <person name="Barrero R.A."/>
            <person name="Guerrero F.D."/>
            <person name="Moolhuijzen P."/>
            <person name="Goolsby J.A."/>
            <person name="Tidwell J."/>
            <person name="Bellgard S.E."/>
            <person name="Bellgard M.I."/>
        </authorList>
    </citation>
    <scope>NUCLEOTIDE SEQUENCE</scope>
    <source>
        <tissue evidence="1">Shoot tissue taken approximately 20 cm above the soil surface</tissue>
    </source>
</reference>
<reference evidence="1" key="1">
    <citation type="submission" date="2014-09" db="EMBL/GenBank/DDBJ databases">
        <authorList>
            <person name="Magalhaes I.L.F."/>
            <person name="Oliveira U."/>
            <person name="Santos F.R."/>
            <person name="Vidigal T.H.D.A."/>
            <person name="Brescovit A.D."/>
            <person name="Santos A.J."/>
        </authorList>
    </citation>
    <scope>NUCLEOTIDE SEQUENCE</scope>
    <source>
        <tissue evidence="1">Shoot tissue taken approximately 20 cm above the soil surface</tissue>
    </source>
</reference>